<keyword evidence="1" id="KW-0472">Membrane</keyword>
<dbReference type="GO" id="GO:0009535">
    <property type="term" value="C:chloroplast thylakoid membrane"/>
    <property type="evidence" value="ECO:0007669"/>
    <property type="project" value="TreeGrafter"/>
</dbReference>
<dbReference type="PANTHER" id="PTHR34048:SF3">
    <property type="entry name" value="LOW-DENSITY RECEPTOR-LIKE PROTEIN"/>
    <property type="match status" value="1"/>
</dbReference>
<evidence type="ECO:0000313" key="3">
    <source>
        <dbReference type="Proteomes" id="UP000231279"/>
    </source>
</evidence>
<name>A0A2G9G5F0_9LAMI</name>
<dbReference type="Proteomes" id="UP000231279">
    <property type="component" value="Unassembled WGS sequence"/>
</dbReference>
<keyword evidence="1" id="KW-1133">Transmembrane helix</keyword>
<dbReference type="EMBL" id="NKXS01007014">
    <property type="protein sequence ID" value="PIN00365.1"/>
    <property type="molecule type" value="Genomic_DNA"/>
</dbReference>
<proteinExistence type="predicted"/>
<accession>A0A2G9G5F0</accession>
<dbReference type="AlphaFoldDB" id="A0A2G9G5F0"/>
<keyword evidence="3" id="KW-1185">Reference proteome</keyword>
<protein>
    <submittedName>
        <fullName evidence="2">Uncharacterized protein</fullName>
    </submittedName>
</protein>
<dbReference type="PANTHER" id="PTHR34048">
    <property type="entry name" value="LOW-DENSITY RECEPTOR-LIKE PROTEIN"/>
    <property type="match status" value="1"/>
</dbReference>
<keyword evidence="1" id="KW-0812">Transmembrane</keyword>
<evidence type="ECO:0000313" key="2">
    <source>
        <dbReference type="EMBL" id="PIN00365.1"/>
    </source>
</evidence>
<gene>
    <name evidence="2" type="ORF">CDL12_27131</name>
</gene>
<dbReference type="OrthoDB" id="2020464at2759"/>
<sequence length="126" mass="14035">MATTIVPVSVSGGNHIKTCSILSANSRAFVKPQMLSLQSKSSSRTKRNLSIHAQYNDRSSGDGADFLAGFFLGGAVFGTLAYIFAPQIRRSLLNEDEHGFRRARRPIYYEEDDALEVIMIELLYLF</sequence>
<feature type="transmembrane region" description="Helical" evidence="1">
    <location>
        <begin position="66"/>
        <end position="85"/>
    </location>
</feature>
<evidence type="ECO:0000256" key="1">
    <source>
        <dbReference type="SAM" id="Phobius"/>
    </source>
</evidence>
<organism evidence="2 3">
    <name type="scientific">Handroanthus impetiginosus</name>
    <dbReference type="NCBI Taxonomy" id="429701"/>
    <lineage>
        <taxon>Eukaryota</taxon>
        <taxon>Viridiplantae</taxon>
        <taxon>Streptophyta</taxon>
        <taxon>Embryophyta</taxon>
        <taxon>Tracheophyta</taxon>
        <taxon>Spermatophyta</taxon>
        <taxon>Magnoliopsida</taxon>
        <taxon>eudicotyledons</taxon>
        <taxon>Gunneridae</taxon>
        <taxon>Pentapetalae</taxon>
        <taxon>asterids</taxon>
        <taxon>lamiids</taxon>
        <taxon>Lamiales</taxon>
        <taxon>Bignoniaceae</taxon>
        <taxon>Crescentiina</taxon>
        <taxon>Tabebuia alliance</taxon>
        <taxon>Handroanthus</taxon>
    </lineage>
</organism>
<dbReference type="GO" id="GO:0009706">
    <property type="term" value="C:chloroplast inner membrane"/>
    <property type="evidence" value="ECO:0007669"/>
    <property type="project" value="TreeGrafter"/>
</dbReference>
<dbReference type="STRING" id="429701.A0A2G9G5F0"/>
<comment type="caution">
    <text evidence="2">The sequence shown here is derived from an EMBL/GenBank/DDBJ whole genome shotgun (WGS) entry which is preliminary data.</text>
</comment>
<reference evidence="3" key="1">
    <citation type="journal article" date="2018" name="Gigascience">
        <title>Genome assembly of the Pink Ipe (Handroanthus impetiginosus, Bignoniaceae), a highly valued, ecologically keystone Neotropical timber forest tree.</title>
        <authorList>
            <person name="Silva-Junior O.B."/>
            <person name="Grattapaglia D."/>
            <person name="Novaes E."/>
            <person name="Collevatti R.G."/>
        </authorList>
    </citation>
    <scope>NUCLEOTIDE SEQUENCE [LARGE SCALE GENOMIC DNA]</scope>
    <source>
        <strain evidence="3">cv. UFG-1</strain>
    </source>
</reference>
<dbReference type="InterPro" id="IPR040377">
    <property type="entry name" value="Ssl2009-like"/>
</dbReference>